<dbReference type="GO" id="GO:0016740">
    <property type="term" value="F:transferase activity"/>
    <property type="evidence" value="ECO:0007669"/>
    <property type="project" value="UniProtKB-KW"/>
</dbReference>
<dbReference type="EMBL" id="ATNM01000142">
    <property type="protein sequence ID" value="EPR66706.1"/>
    <property type="molecule type" value="Genomic_DNA"/>
</dbReference>
<comment type="caution">
    <text evidence="9">The sequence shown here is derived from an EMBL/GenBank/DDBJ whole genome shotgun (WGS) entry which is preliminary data.</text>
</comment>
<dbReference type="PROSITE" id="PS52029">
    <property type="entry name" value="LD_TPASE"/>
    <property type="match status" value="1"/>
</dbReference>
<dbReference type="Gene3D" id="2.40.440.10">
    <property type="entry name" value="L,D-transpeptidase catalytic domain-like"/>
    <property type="match status" value="1"/>
</dbReference>
<accession>S7V9X5</accession>
<dbReference type="Gene3D" id="1.10.101.10">
    <property type="entry name" value="PGBD-like superfamily/PGBD"/>
    <property type="match status" value="1"/>
</dbReference>
<evidence type="ECO:0000256" key="7">
    <source>
        <dbReference type="PROSITE-ProRule" id="PRU01373"/>
    </source>
</evidence>
<dbReference type="InterPro" id="IPR005490">
    <property type="entry name" value="LD_TPept_cat_dom"/>
</dbReference>
<dbReference type="Proteomes" id="UP000014974">
    <property type="component" value="Unassembled WGS sequence"/>
</dbReference>
<evidence type="ECO:0000256" key="3">
    <source>
        <dbReference type="ARBA" id="ARBA00022679"/>
    </source>
</evidence>
<dbReference type="SUPFAM" id="SSF141523">
    <property type="entry name" value="L,D-transpeptidase catalytic domain-like"/>
    <property type="match status" value="1"/>
</dbReference>
<dbReference type="InterPro" id="IPR036365">
    <property type="entry name" value="PGBD-like_sf"/>
</dbReference>
<dbReference type="InterPro" id="IPR045380">
    <property type="entry name" value="LD_TPept_scaffold_dom"/>
</dbReference>
<organism evidence="9 10">
    <name type="scientific">Cyclobacterium qasimii M12-11B</name>
    <dbReference type="NCBI Taxonomy" id="641524"/>
    <lineage>
        <taxon>Bacteria</taxon>
        <taxon>Pseudomonadati</taxon>
        <taxon>Bacteroidota</taxon>
        <taxon>Cytophagia</taxon>
        <taxon>Cytophagales</taxon>
        <taxon>Cyclobacteriaceae</taxon>
        <taxon>Cyclobacterium</taxon>
    </lineage>
</organism>
<dbReference type="GO" id="GO:0004180">
    <property type="term" value="F:carboxypeptidase activity"/>
    <property type="evidence" value="ECO:0007669"/>
    <property type="project" value="UniProtKB-ARBA"/>
</dbReference>
<evidence type="ECO:0000256" key="6">
    <source>
        <dbReference type="ARBA" id="ARBA00023316"/>
    </source>
</evidence>
<evidence type="ECO:0000256" key="5">
    <source>
        <dbReference type="ARBA" id="ARBA00022984"/>
    </source>
</evidence>
<dbReference type="GO" id="GO:0008360">
    <property type="term" value="P:regulation of cell shape"/>
    <property type="evidence" value="ECO:0007669"/>
    <property type="project" value="UniProtKB-UniRule"/>
</dbReference>
<gene>
    <name evidence="9" type="ORF">ADICYQ_4293</name>
</gene>
<reference evidence="9 10" key="1">
    <citation type="journal article" date="2013" name="Genome Announc.">
        <title>Draft Genome Sequence of Cyclobacterium qasimii Strain M12-11BT, Isolated from Arctic Marine Sediment.</title>
        <authorList>
            <person name="Shivaji S."/>
            <person name="Ara S."/>
            <person name="Singh A."/>
            <person name="Kumar Pinnaka A."/>
        </authorList>
    </citation>
    <scope>NUCLEOTIDE SEQUENCE [LARGE SCALE GENOMIC DNA]</scope>
    <source>
        <strain evidence="9 10">M12-11B</strain>
    </source>
</reference>
<comment type="pathway">
    <text evidence="1 7">Cell wall biogenesis; peptidoglycan biosynthesis.</text>
</comment>
<dbReference type="CDD" id="cd16913">
    <property type="entry name" value="YkuD_like"/>
    <property type="match status" value="1"/>
</dbReference>
<dbReference type="SUPFAM" id="SSF47090">
    <property type="entry name" value="PGBD-like"/>
    <property type="match status" value="1"/>
</dbReference>
<proteinExistence type="inferred from homology"/>
<dbReference type="OrthoDB" id="9778545at2"/>
<dbReference type="PANTHER" id="PTHR41533:SF2">
    <property type="entry name" value="BLR7131 PROTEIN"/>
    <property type="match status" value="1"/>
</dbReference>
<dbReference type="Pfam" id="PF01471">
    <property type="entry name" value="PG_binding_1"/>
    <property type="match status" value="1"/>
</dbReference>
<protein>
    <submittedName>
        <fullName evidence="9">L,D-transpeptidase YcbB</fullName>
    </submittedName>
</protein>
<dbReference type="PANTHER" id="PTHR41533">
    <property type="entry name" value="L,D-TRANSPEPTIDASE HI_1667-RELATED"/>
    <property type="match status" value="1"/>
</dbReference>
<dbReference type="GO" id="GO:0009252">
    <property type="term" value="P:peptidoglycan biosynthetic process"/>
    <property type="evidence" value="ECO:0007669"/>
    <property type="project" value="UniProtKB-UniPathway"/>
</dbReference>
<dbReference type="InterPro" id="IPR038063">
    <property type="entry name" value="Transpep_catalytic_dom"/>
</dbReference>
<keyword evidence="5 7" id="KW-0573">Peptidoglycan synthesis</keyword>
<feature type="active site" description="Proton donor/acceptor" evidence="7">
    <location>
        <position position="425"/>
    </location>
</feature>
<dbReference type="eggNOG" id="COG2989">
    <property type="taxonomic scope" value="Bacteria"/>
</dbReference>
<dbReference type="GO" id="GO:0071555">
    <property type="term" value="P:cell wall organization"/>
    <property type="evidence" value="ECO:0007669"/>
    <property type="project" value="UniProtKB-UniRule"/>
</dbReference>
<keyword evidence="4 7" id="KW-0133">Cell shape</keyword>
<comment type="similarity">
    <text evidence="2">Belongs to the YkuD family.</text>
</comment>
<dbReference type="InterPro" id="IPR036366">
    <property type="entry name" value="PGBDSf"/>
</dbReference>
<evidence type="ECO:0000313" key="9">
    <source>
        <dbReference type="EMBL" id="EPR66706.1"/>
    </source>
</evidence>
<feature type="domain" description="L,D-TPase catalytic" evidence="8">
    <location>
        <begin position="293"/>
        <end position="466"/>
    </location>
</feature>
<name>S7V9X5_9BACT</name>
<keyword evidence="3" id="KW-0808">Transferase</keyword>
<evidence type="ECO:0000256" key="1">
    <source>
        <dbReference type="ARBA" id="ARBA00004752"/>
    </source>
</evidence>
<sequence>MVTNEIRTILEGDSTYLNILFNESPLYSSTELPVFYSDRAFEPGWSENQTFTCNALELRLLIQNAAFEGLIPEDYHLVAINPYFEKYFSGTPLTAHELAKVDFLLSDAFIVYASHIYGGKVHPEHINGSWEIMQKGNEQKVVEKLHLAVSQGNVRTQLFSLQPKFAIYTRMRQSMIKYIGLQKNQSAKNWKTITIKEPIELAQASPEVKIIRERLLFWGDLKASPIQSENVEVYDSLLLNGVKVFQERNGLKADGVLGKATIDALNKSPLEVIKQIGVNMERLRWLPDTTVQEMILVNIANYAMDFISKTDTLLHTNAIVGKSYRKTPVFNAAMSYLVFSPTWTVPPTILKNDVLPSIKKNQNYLASKNMRILDYSGKEINPSEINWNTVTSKNFKYMIREDPGAHNSLGKVKFMFPNKHNVYIHDTPARTLFSKEERALSSGCIRIQQPFELAKLLLADQPLWTDELIKKAMEANKEKSVTLTRKIPVIILYLTFWTDSKNTDQVRKDIYSRDDELFDLLQKPLKDYF</sequence>
<dbReference type="RefSeq" id="WP_020891782.1">
    <property type="nucleotide sequence ID" value="NZ_ATNM01000142.1"/>
</dbReference>
<dbReference type="AlphaFoldDB" id="S7V9X5"/>
<dbReference type="Pfam" id="PF20142">
    <property type="entry name" value="Scaffold"/>
    <property type="match status" value="1"/>
</dbReference>
<evidence type="ECO:0000256" key="2">
    <source>
        <dbReference type="ARBA" id="ARBA00005992"/>
    </source>
</evidence>
<dbReference type="STRING" id="641524.ADICYQ_4293"/>
<feature type="active site" description="Nucleophile" evidence="7">
    <location>
        <position position="444"/>
    </location>
</feature>
<dbReference type="InterPro" id="IPR002477">
    <property type="entry name" value="Peptidoglycan-bd-like"/>
</dbReference>
<dbReference type="UniPathway" id="UPA00219"/>
<dbReference type="Pfam" id="PF03734">
    <property type="entry name" value="YkuD"/>
    <property type="match status" value="1"/>
</dbReference>
<dbReference type="InterPro" id="IPR052905">
    <property type="entry name" value="LD-transpeptidase_YkuD-like"/>
</dbReference>
<evidence type="ECO:0000256" key="4">
    <source>
        <dbReference type="ARBA" id="ARBA00022960"/>
    </source>
</evidence>
<keyword evidence="6 7" id="KW-0961">Cell wall biogenesis/degradation</keyword>
<evidence type="ECO:0000313" key="10">
    <source>
        <dbReference type="Proteomes" id="UP000014974"/>
    </source>
</evidence>
<evidence type="ECO:0000259" key="8">
    <source>
        <dbReference type="PROSITE" id="PS52029"/>
    </source>
</evidence>